<dbReference type="RefSeq" id="XP_001385894.2">
    <property type="nucleotide sequence ID" value="XM_001385857.1"/>
</dbReference>
<dbReference type="Proteomes" id="UP000002258">
    <property type="component" value="Chromosome 6"/>
</dbReference>
<dbReference type="EMBL" id="CP000500">
    <property type="protein sequence ID" value="ABN67865.2"/>
    <property type="molecule type" value="Genomic_DNA"/>
</dbReference>
<accession>A3LXV0</accession>
<dbReference type="KEGG" id="pic:PICST_32948"/>
<dbReference type="AlphaFoldDB" id="A3LXV0"/>
<keyword evidence="2" id="KW-1185">Reference proteome</keyword>
<name>A3LXV0_PICST</name>
<evidence type="ECO:0000313" key="1">
    <source>
        <dbReference type="EMBL" id="ABN67865.2"/>
    </source>
</evidence>
<dbReference type="GeneID" id="4839836"/>
<reference evidence="1 2" key="1">
    <citation type="journal article" date="2007" name="Nat. Biotechnol.">
        <title>Genome sequence of the lignocellulose-bioconverting and xylose-fermenting yeast Pichia stipitis.</title>
        <authorList>
            <person name="Jeffries T.W."/>
            <person name="Grigoriev I.V."/>
            <person name="Grimwood J."/>
            <person name="Laplaza J.M."/>
            <person name="Aerts A."/>
            <person name="Salamov A."/>
            <person name="Schmutz J."/>
            <person name="Lindquist E."/>
            <person name="Dehal P."/>
            <person name="Shapiro H."/>
            <person name="Jin Y.S."/>
            <person name="Passoth V."/>
            <person name="Richardson P.M."/>
        </authorList>
    </citation>
    <scope>NUCLEOTIDE SEQUENCE [LARGE SCALE GENOMIC DNA]</scope>
    <source>
        <strain evidence="2">ATCC 58785 / CBS 6054 / NBRC 10063 / NRRL Y-11545</strain>
    </source>
</reference>
<dbReference type="InParanoid" id="A3LXV0"/>
<gene>
    <name evidence="1" type="ORF">PICST_32948</name>
</gene>
<dbReference type="HOGENOM" id="CLU_1595166_0_0_1"/>
<protein>
    <submittedName>
        <fullName evidence="1">Uncharacterized protein</fullName>
    </submittedName>
</protein>
<proteinExistence type="predicted"/>
<sequence length="167" mass="18878">MPSIVMALLGNLFEFAQIGCRLSSGIRIYSSSTSVEVWSDKVLPGRKPIGQPYFDYRLCLFCSFFSSIPSQSRESGAHLQLKRSRILDKLFSQTQDESQNGSEFAIGLFRSYKLRRERTISSFASNVIVGTESLRQHLPPTDLELVFTAGVWFVRCRSLRSEDPTPV</sequence>
<evidence type="ECO:0000313" key="2">
    <source>
        <dbReference type="Proteomes" id="UP000002258"/>
    </source>
</evidence>
<organism evidence="1 2">
    <name type="scientific">Scheffersomyces stipitis (strain ATCC 58785 / CBS 6054 / NBRC 10063 / NRRL Y-11545)</name>
    <name type="common">Yeast</name>
    <name type="synonym">Pichia stipitis</name>
    <dbReference type="NCBI Taxonomy" id="322104"/>
    <lineage>
        <taxon>Eukaryota</taxon>
        <taxon>Fungi</taxon>
        <taxon>Dikarya</taxon>
        <taxon>Ascomycota</taxon>
        <taxon>Saccharomycotina</taxon>
        <taxon>Pichiomycetes</taxon>
        <taxon>Debaryomycetaceae</taxon>
        <taxon>Scheffersomyces</taxon>
    </lineage>
</organism>